<dbReference type="RefSeq" id="WP_289725164.1">
    <property type="nucleotide sequence ID" value="NZ_JAUDUY010000004.1"/>
</dbReference>
<dbReference type="InterPro" id="IPR045509">
    <property type="entry name" value="HD_assoc_2"/>
</dbReference>
<dbReference type="CDD" id="cd00077">
    <property type="entry name" value="HDc"/>
    <property type="match status" value="1"/>
</dbReference>
<sequence>MKRSPKLKLFNDPIYGFIPIPSNLIFDLIAHPYFQRLRRISQMGLSYLVYPGAHHTRFHHALGAMHLMNQAISMLRQKGVDISDRDAEGLRCAILLHDIGHGPFSHALENELVRGVDHESLSLRFMLELNEVFNGRLQTGIDIFQKTHPKPFLNQLVSGQIDIDRMDYLKRDSFYTGVSEGNINAERLIAMLSVHDEDLVFEAKGIYSVEKFLMARRFMYWQVYLHKTSLAAEQLLIRIIRRARELIQLGDLECDAHSLMYFLRQTETRDGFPKESLEQFALLDDVDILAALKHWRQSTDRVLASLCEMILDRRLVSIKIKETPIPGDSIRKKLKQFQKVSGLSAEEASYFVFTGEISNQTYSQESQVRILQKNGRVSDVTSHSAHLNLESLSETQTRYYLCYPKKRI</sequence>
<name>A0ABT7WFV7_9FLAO</name>
<evidence type="ECO:0000313" key="2">
    <source>
        <dbReference type="EMBL" id="MDM9631800.1"/>
    </source>
</evidence>
<gene>
    <name evidence="2" type="ORF">QU605_09975</name>
</gene>
<accession>A0ABT7WFV7</accession>
<keyword evidence="3" id="KW-1185">Reference proteome</keyword>
<dbReference type="SUPFAM" id="SSF109604">
    <property type="entry name" value="HD-domain/PDEase-like"/>
    <property type="match status" value="1"/>
</dbReference>
<dbReference type="Gene3D" id="1.10.3210.10">
    <property type="entry name" value="Hypothetical protein af1432"/>
    <property type="match status" value="1"/>
</dbReference>
<reference evidence="2" key="1">
    <citation type="submission" date="2023-06" db="EMBL/GenBank/DDBJ databases">
        <title>Robiginitalea aurantiacus sp. nov. and Algoriphagus sediminis sp. nov., isolated from coastal sediment.</title>
        <authorList>
            <person name="Zhou Z.Y."/>
            <person name="An J."/>
            <person name="Jia Y.W."/>
            <person name="Du Z.J."/>
        </authorList>
    </citation>
    <scope>NUCLEOTIDE SEQUENCE</scope>
    <source>
        <strain evidence="2">M39</strain>
    </source>
</reference>
<evidence type="ECO:0000313" key="3">
    <source>
        <dbReference type="Proteomes" id="UP001174839"/>
    </source>
</evidence>
<dbReference type="PANTHER" id="PTHR11373:SF4">
    <property type="entry name" value="DEOXYNUCLEOSIDE TRIPHOSPHATE TRIPHOSPHOHYDROLASE SAMHD1"/>
    <property type="match status" value="1"/>
</dbReference>
<dbReference type="EMBL" id="JAUDUY010000004">
    <property type="protein sequence ID" value="MDM9631800.1"/>
    <property type="molecule type" value="Genomic_DNA"/>
</dbReference>
<dbReference type="Proteomes" id="UP001174839">
    <property type="component" value="Unassembled WGS sequence"/>
</dbReference>
<dbReference type="SMART" id="SM00471">
    <property type="entry name" value="HDc"/>
    <property type="match status" value="1"/>
</dbReference>
<proteinExistence type="predicted"/>
<dbReference type="InterPro" id="IPR050135">
    <property type="entry name" value="dGTPase-like"/>
</dbReference>
<dbReference type="PANTHER" id="PTHR11373">
    <property type="entry name" value="DEOXYNUCLEOSIDE TRIPHOSPHATE TRIPHOSPHOHYDROLASE"/>
    <property type="match status" value="1"/>
</dbReference>
<dbReference type="Pfam" id="PF01966">
    <property type="entry name" value="HD"/>
    <property type="match status" value="1"/>
</dbReference>
<evidence type="ECO:0000259" key="1">
    <source>
        <dbReference type="SMART" id="SM00471"/>
    </source>
</evidence>
<dbReference type="Pfam" id="PF19276">
    <property type="entry name" value="HD_assoc_2"/>
    <property type="match status" value="1"/>
</dbReference>
<protein>
    <submittedName>
        <fullName evidence="2">HD domain-containing protein</fullName>
    </submittedName>
</protein>
<dbReference type="InterPro" id="IPR006674">
    <property type="entry name" value="HD_domain"/>
</dbReference>
<organism evidence="2 3">
    <name type="scientific">Robiginitalea aurantiaca</name>
    <dbReference type="NCBI Taxonomy" id="3056915"/>
    <lineage>
        <taxon>Bacteria</taxon>
        <taxon>Pseudomonadati</taxon>
        <taxon>Bacteroidota</taxon>
        <taxon>Flavobacteriia</taxon>
        <taxon>Flavobacteriales</taxon>
        <taxon>Flavobacteriaceae</taxon>
        <taxon>Robiginitalea</taxon>
    </lineage>
</organism>
<comment type="caution">
    <text evidence="2">The sequence shown here is derived from an EMBL/GenBank/DDBJ whole genome shotgun (WGS) entry which is preliminary data.</text>
</comment>
<dbReference type="InterPro" id="IPR003607">
    <property type="entry name" value="HD/PDEase_dom"/>
</dbReference>
<feature type="domain" description="HD/PDEase" evidence="1">
    <location>
        <begin position="53"/>
        <end position="178"/>
    </location>
</feature>